<evidence type="ECO:0000313" key="7">
    <source>
        <dbReference type="Proteomes" id="UP001139103"/>
    </source>
</evidence>
<name>A0A9X1MH76_9BACT</name>
<evidence type="ECO:0000256" key="5">
    <source>
        <dbReference type="RuleBase" id="RU004508"/>
    </source>
</evidence>
<feature type="active site" description="Proton acceptor" evidence="3">
    <location>
        <position position="196"/>
    </location>
</feature>
<keyword evidence="6" id="KW-0032">Aminotransferase</keyword>
<sequence length="389" mass="42430">MSAQESAGRPASVPLLDVARGNAPLHTEFVAALENVLNSGRFVFGPEVFELEKQIAEASHAKYGISCASGSDAILLALMAYEIGPGDEVIVPSFTFFATASAVWRLGAKPVFADIDPVTFNIDPEAIAAAITPNTKAIIPVHLFGQAADMTAINAIAAAHDLWVIEDACQAILSEYDGQPVGSIGDVGCFSFYPTKNLGGMGDGGMLTTNDEELAAKLRLYRGHGMEPRYYHSVVGINSRLDTFQAATLLVKMEKLNEWTEMRRENAARYNELFRAAGMDECIILPSESPEHKHAWNQYTVRVPQGRRDDLRKHLADHKIGSEVYYPVPLHQQVCFANMGPHASLVETEKAAKEVLSLPIFPELTAAEQRVVVESIEQFYVAVNKKAVA</sequence>
<dbReference type="SUPFAM" id="SSF53383">
    <property type="entry name" value="PLP-dependent transferases"/>
    <property type="match status" value="1"/>
</dbReference>
<dbReference type="Pfam" id="PF01041">
    <property type="entry name" value="DegT_DnrJ_EryC1"/>
    <property type="match status" value="1"/>
</dbReference>
<feature type="modified residue" description="N6-(pyridoxal phosphate)lysine" evidence="4">
    <location>
        <position position="196"/>
    </location>
</feature>
<dbReference type="PIRSF" id="PIRSF000390">
    <property type="entry name" value="PLP_StrS"/>
    <property type="match status" value="1"/>
</dbReference>
<dbReference type="GO" id="GO:0008483">
    <property type="term" value="F:transaminase activity"/>
    <property type="evidence" value="ECO:0007669"/>
    <property type="project" value="UniProtKB-KW"/>
</dbReference>
<dbReference type="Gene3D" id="3.90.1150.10">
    <property type="entry name" value="Aspartate Aminotransferase, domain 1"/>
    <property type="match status" value="1"/>
</dbReference>
<dbReference type="InterPro" id="IPR015421">
    <property type="entry name" value="PyrdxlP-dep_Trfase_major"/>
</dbReference>
<evidence type="ECO:0000313" key="6">
    <source>
        <dbReference type="EMBL" id="MCC9626919.1"/>
    </source>
</evidence>
<evidence type="ECO:0000256" key="2">
    <source>
        <dbReference type="ARBA" id="ARBA00037999"/>
    </source>
</evidence>
<evidence type="ECO:0000256" key="4">
    <source>
        <dbReference type="PIRSR" id="PIRSR000390-2"/>
    </source>
</evidence>
<proteinExistence type="inferred from homology"/>
<keyword evidence="7" id="KW-1185">Reference proteome</keyword>
<gene>
    <name evidence="6" type="ORF">LOC68_00730</name>
</gene>
<dbReference type="PANTHER" id="PTHR30244:SF36">
    <property type="entry name" value="3-OXO-GLUCOSE-6-PHOSPHATE:GLUTAMATE AMINOTRANSFERASE"/>
    <property type="match status" value="1"/>
</dbReference>
<dbReference type="FunFam" id="3.40.640.10:FF:000089">
    <property type="entry name" value="Aminotransferase, DegT/DnrJ/EryC1/StrS family"/>
    <property type="match status" value="1"/>
</dbReference>
<organism evidence="6 7">
    <name type="scientific">Blastopirellula sediminis</name>
    <dbReference type="NCBI Taxonomy" id="2894196"/>
    <lineage>
        <taxon>Bacteria</taxon>
        <taxon>Pseudomonadati</taxon>
        <taxon>Planctomycetota</taxon>
        <taxon>Planctomycetia</taxon>
        <taxon>Pirellulales</taxon>
        <taxon>Pirellulaceae</taxon>
        <taxon>Blastopirellula</taxon>
    </lineage>
</organism>
<dbReference type="RefSeq" id="WP_230214399.1">
    <property type="nucleotide sequence ID" value="NZ_JAJKFT010000001.1"/>
</dbReference>
<reference evidence="6" key="1">
    <citation type="submission" date="2021-11" db="EMBL/GenBank/DDBJ databases">
        <title>Genome sequence.</title>
        <authorList>
            <person name="Sun Q."/>
        </authorList>
    </citation>
    <scope>NUCLEOTIDE SEQUENCE</scope>
    <source>
        <strain evidence="6">JC732</strain>
    </source>
</reference>
<dbReference type="EMBL" id="JAJKFT010000001">
    <property type="protein sequence ID" value="MCC9626919.1"/>
    <property type="molecule type" value="Genomic_DNA"/>
</dbReference>
<comment type="similarity">
    <text evidence="2 5">Belongs to the DegT/DnrJ/EryC1 family.</text>
</comment>
<dbReference type="InterPro" id="IPR015424">
    <property type="entry name" value="PyrdxlP-dep_Trfase"/>
</dbReference>
<evidence type="ECO:0000256" key="1">
    <source>
        <dbReference type="ARBA" id="ARBA00022898"/>
    </source>
</evidence>
<dbReference type="Proteomes" id="UP001139103">
    <property type="component" value="Unassembled WGS sequence"/>
</dbReference>
<dbReference type="AlphaFoldDB" id="A0A9X1MH76"/>
<dbReference type="InterPro" id="IPR015422">
    <property type="entry name" value="PyrdxlP-dep_Trfase_small"/>
</dbReference>
<dbReference type="GO" id="GO:0030170">
    <property type="term" value="F:pyridoxal phosphate binding"/>
    <property type="evidence" value="ECO:0007669"/>
    <property type="project" value="UniProtKB-ARBA"/>
</dbReference>
<keyword evidence="6" id="KW-0808">Transferase</keyword>
<comment type="caution">
    <text evidence="6">The sequence shown here is derived from an EMBL/GenBank/DDBJ whole genome shotgun (WGS) entry which is preliminary data.</text>
</comment>
<dbReference type="CDD" id="cd00616">
    <property type="entry name" value="AHBA_syn"/>
    <property type="match status" value="1"/>
</dbReference>
<dbReference type="Gene3D" id="3.40.640.10">
    <property type="entry name" value="Type I PLP-dependent aspartate aminotransferase-like (Major domain)"/>
    <property type="match status" value="1"/>
</dbReference>
<protein>
    <submittedName>
        <fullName evidence="6">DegT/DnrJ/EryC1/StrS family aminotransferase</fullName>
    </submittedName>
</protein>
<keyword evidence="1 4" id="KW-0663">Pyridoxal phosphate</keyword>
<dbReference type="PANTHER" id="PTHR30244">
    <property type="entry name" value="TRANSAMINASE"/>
    <property type="match status" value="1"/>
</dbReference>
<accession>A0A9X1MH76</accession>
<dbReference type="InterPro" id="IPR000653">
    <property type="entry name" value="DegT/StrS_aminotransferase"/>
</dbReference>
<evidence type="ECO:0000256" key="3">
    <source>
        <dbReference type="PIRSR" id="PIRSR000390-1"/>
    </source>
</evidence>
<dbReference type="GO" id="GO:0000271">
    <property type="term" value="P:polysaccharide biosynthetic process"/>
    <property type="evidence" value="ECO:0007669"/>
    <property type="project" value="TreeGrafter"/>
</dbReference>